<dbReference type="InterPro" id="IPR011053">
    <property type="entry name" value="Single_hybrid_motif"/>
</dbReference>
<keyword evidence="6" id="KW-1185">Reference proteome</keyword>
<dbReference type="PROSITE" id="PS50991">
    <property type="entry name" value="PYR_CT"/>
    <property type="match status" value="1"/>
</dbReference>
<dbReference type="InterPro" id="IPR000089">
    <property type="entry name" value="Biotin_lipoyl"/>
</dbReference>
<sequence length="633" mass="69732">MSVKITDTSLRDAHQSLFATRMRTGDMVPILETIDNVGFHSLEMWGGATFDSCMRFLDEDPWERLRVIRKYVKNTKLQMLLRGQNIVGYKNYPDDVLEEFIKKTVANGMDIIRIFDAVNDLRNMEKAIEFTKREGAHAQGTICYTISPVHNNNVFVQFAKDLKETGCDSICVKDMAGLLSPYKGYDLVKRLKEEVGLPVQIHSHSTSGMATTTYIKSIEAGADIVDTTISPFALGTSQPPVEPVEAMLSETEKELELDGDALTEMSEYFKGMKKKYEKYSKLAFTVDTNVLNYQVPGGMISNLTSQLSDANAIEKYDEALQEIPKVREELGYPPLVTPTSQIVGSQAVLNVLTGERYKMISEEVKNYVAGYYGKPPHEIDPTLKERILQEKEEFTGRPADHLEPQLDKARNEIEQYLEQEEDVLSYCLFPNVAMEFFKKRQEGKINASEDNVEPEPEKEKAEASGNGKSGTDSDTKAQGQSAAMQGPDSLKQLRVTVDGQTFDVEVEPVAGGSPSIKSIQPSQTQTTKSSQAQKPQKQKPQTNNASESASQVQQGQASATSGTGTTITAPIAGNVLKINVSPGDNVNKGDVVMILEAMKMENEITADSDGTVKDVNVSEGATVNSGDPLVVLE</sequence>
<dbReference type="InParanoid" id="B2A6U5"/>
<dbReference type="SUPFAM" id="SSF51569">
    <property type="entry name" value="Aldolase"/>
    <property type="match status" value="1"/>
</dbReference>
<dbReference type="PROSITE" id="PS50968">
    <property type="entry name" value="BIOTINYL_LIPOYL"/>
    <property type="match status" value="1"/>
</dbReference>
<dbReference type="eggNOG" id="COG5016">
    <property type="taxonomic scope" value="Bacteria"/>
</dbReference>
<feature type="domain" description="Pyruvate carboxyltransferase" evidence="4">
    <location>
        <begin position="3"/>
        <end position="263"/>
    </location>
</feature>
<evidence type="ECO:0000256" key="2">
    <source>
        <dbReference type="SAM" id="MobiDB-lite"/>
    </source>
</evidence>
<dbReference type="PANTHER" id="PTHR43778">
    <property type="entry name" value="PYRUVATE CARBOXYLASE"/>
    <property type="match status" value="1"/>
</dbReference>
<dbReference type="HOGENOM" id="CLU_000395_4_2_9"/>
<dbReference type="PROSITE" id="PS00188">
    <property type="entry name" value="BIOTIN"/>
    <property type="match status" value="1"/>
</dbReference>
<evidence type="ECO:0000256" key="1">
    <source>
        <dbReference type="ARBA" id="ARBA00023267"/>
    </source>
</evidence>
<dbReference type="SUPFAM" id="SSF51230">
    <property type="entry name" value="Single hybrid motif"/>
    <property type="match status" value="1"/>
</dbReference>
<dbReference type="Pfam" id="PF02436">
    <property type="entry name" value="PYC_OADA"/>
    <property type="match status" value="1"/>
</dbReference>
<gene>
    <name evidence="5" type="ordered locus">Nther_0631</name>
</gene>
<dbReference type="KEGG" id="nth:Nther_0631"/>
<dbReference type="CDD" id="cd06850">
    <property type="entry name" value="biotinyl_domain"/>
    <property type="match status" value="1"/>
</dbReference>
<dbReference type="NCBIfam" id="NF006761">
    <property type="entry name" value="PRK09282.1"/>
    <property type="match status" value="1"/>
</dbReference>
<feature type="region of interest" description="Disordered" evidence="2">
    <location>
        <begin position="445"/>
        <end position="490"/>
    </location>
</feature>
<reference evidence="5 6" key="2">
    <citation type="journal article" date="2011" name="J. Bacteriol.">
        <title>Complete genome sequence of the anaerobic, halophilic alkalithermophile Natranaerobius thermophilus JW/NM-WN-LF.</title>
        <authorList>
            <person name="Zhao B."/>
            <person name="Mesbah N.M."/>
            <person name="Dalin E."/>
            <person name="Goodwin L."/>
            <person name="Nolan M."/>
            <person name="Pitluck S."/>
            <person name="Chertkov O."/>
            <person name="Brettin T.S."/>
            <person name="Han J."/>
            <person name="Larimer F.W."/>
            <person name="Land M.L."/>
            <person name="Hauser L."/>
            <person name="Kyrpides N."/>
            <person name="Wiegel J."/>
        </authorList>
    </citation>
    <scope>NUCLEOTIDE SEQUENCE [LARGE SCALE GENOMIC DNA]</scope>
    <source>
        <strain evidence="6">ATCC BAA-1301 / DSM 18059 / JW/NM-WN-LF</strain>
    </source>
</reference>
<feature type="compositionally biased region" description="Low complexity" evidence="2">
    <location>
        <begin position="513"/>
        <end position="564"/>
    </location>
</feature>
<dbReference type="FunCoup" id="B2A6U5">
    <property type="interactions" value="240"/>
</dbReference>
<evidence type="ECO:0000259" key="3">
    <source>
        <dbReference type="PROSITE" id="PS50968"/>
    </source>
</evidence>
<evidence type="ECO:0000313" key="5">
    <source>
        <dbReference type="EMBL" id="ACB84226.1"/>
    </source>
</evidence>
<dbReference type="EMBL" id="CP001034">
    <property type="protein sequence ID" value="ACB84226.1"/>
    <property type="molecule type" value="Genomic_DNA"/>
</dbReference>
<dbReference type="RefSeq" id="WP_012447110.1">
    <property type="nucleotide sequence ID" value="NC_010718.1"/>
</dbReference>
<dbReference type="AlphaFoldDB" id="B2A6U5"/>
<reference evidence="5 6" key="1">
    <citation type="submission" date="2008-04" db="EMBL/GenBank/DDBJ databases">
        <title>Complete sequence of chromosome of Natranaerobius thermophilus JW/NM-WN-LF.</title>
        <authorList>
            <consortium name="US DOE Joint Genome Institute"/>
            <person name="Copeland A."/>
            <person name="Lucas S."/>
            <person name="Lapidus A."/>
            <person name="Glavina del Rio T."/>
            <person name="Dalin E."/>
            <person name="Tice H."/>
            <person name="Bruce D."/>
            <person name="Goodwin L."/>
            <person name="Pitluck S."/>
            <person name="Chertkov O."/>
            <person name="Brettin T."/>
            <person name="Detter J.C."/>
            <person name="Han C."/>
            <person name="Kuske C.R."/>
            <person name="Schmutz J."/>
            <person name="Larimer F."/>
            <person name="Land M."/>
            <person name="Hauser L."/>
            <person name="Kyrpides N."/>
            <person name="Lykidis A."/>
            <person name="Mesbah N.M."/>
            <person name="Wiegel J."/>
        </authorList>
    </citation>
    <scope>NUCLEOTIDE SEQUENCE [LARGE SCALE GENOMIC DNA]</scope>
    <source>
        <strain evidence="6">ATCC BAA-1301 / DSM 18059 / JW/NM-WN-LF</strain>
    </source>
</reference>
<dbReference type="STRING" id="457570.Nther_0631"/>
<evidence type="ECO:0000259" key="4">
    <source>
        <dbReference type="PROSITE" id="PS50991"/>
    </source>
</evidence>
<dbReference type="Gene3D" id="2.40.50.100">
    <property type="match status" value="1"/>
</dbReference>
<dbReference type="Pfam" id="PF00364">
    <property type="entry name" value="Biotin_lipoyl"/>
    <property type="match status" value="1"/>
</dbReference>
<dbReference type="GO" id="GO:0004736">
    <property type="term" value="F:pyruvate carboxylase activity"/>
    <property type="evidence" value="ECO:0007669"/>
    <property type="project" value="UniProtKB-ARBA"/>
</dbReference>
<dbReference type="Gene3D" id="3.20.20.70">
    <property type="entry name" value="Aldolase class I"/>
    <property type="match status" value="1"/>
</dbReference>
<dbReference type="InterPro" id="IPR055268">
    <property type="entry name" value="PCB-like"/>
</dbReference>
<dbReference type="GO" id="GO:0006094">
    <property type="term" value="P:gluconeogenesis"/>
    <property type="evidence" value="ECO:0007669"/>
    <property type="project" value="TreeGrafter"/>
</dbReference>
<proteinExistence type="predicted"/>
<keyword evidence="1" id="KW-0092">Biotin</keyword>
<evidence type="ECO:0000313" key="6">
    <source>
        <dbReference type="Proteomes" id="UP000001683"/>
    </source>
</evidence>
<organism evidence="5 6">
    <name type="scientific">Natranaerobius thermophilus (strain ATCC BAA-1301 / DSM 18059 / JW/NM-WN-LF)</name>
    <dbReference type="NCBI Taxonomy" id="457570"/>
    <lineage>
        <taxon>Bacteria</taxon>
        <taxon>Bacillati</taxon>
        <taxon>Bacillota</taxon>
        <taxon>Clostridia</taxon>
        <taxon>Natranaerobiales</taxon>
        <taxon>Natranaerobiaceae</taxon>
        <taxon>Natranaerobius</taxon>
    </lineage>
</organism>
<feature type="region of interest" description="Disordered" evidence="2">
    <location>
        <begin position="507"/>
        <end position="564"/>
    </location>
</feature>
<dbReference type="OrthoDB" id="9807469at2"/>
<accession>B2A6U5</accession>
<protein>
    <submittedName>
        <fullName evidence="5">Conserved carboxylase region</fullName>
    </submittedName>
</protein>
<dbReference type="InterPro" id="IPR003379">
    <property type="entry name" value="Carboxylase_cons_dom"/>
</dbReference>
<dbReference type="SUPFAM" id="SSF89000">
    <property type="entry name" value="post-HMGL domain-like"/>
    <property type="match status" value="1"/>
</dbReference>
<dbReference type="InterPro" id="IPR001882">
    <property type="entry name" value="Biotin_BS"/>
</dbReference>
<dbReference type="Proteomes" id="UP000001683">
    <property type="component" value="Chromosome"/>
</dbReference>
<dbReference type="eggNOG" id="COG0511">
    <property type="taxonomic scope" value="Bacteria"/>
</dbReference>
<dbReference type="PANTHER" id="PTHR43778:SF2">
    <property type="entry name" value="PYRUVATE CARBOXYLASE, MITOCHONDRIAL"/>
    <property type="match status" value="1"/>
</dbReference>
<dbReference type="InterPro" id="IPR000891">
    <property type="entry name" value="PYR_CT"/>
</dbReference>
<feature type="domain" description="Lipoyl-binding" evidence="3">
    <location>
        <begin position="558"/>
        <end position="633"/>
    </location>
</feature>
<dbReference type="FunFam" id="2.40.50.100:FF:000003">
    <property type="entry name" value="Acetyl-CoA carboxylase biotin carboxyl carrier protein"/>
    <property type="match status" value="1"/>
</dbReference>
<dbReference type="Pfam" id="PF00682">
    <property type="entry name" value="HMGL-like"/>
    <property type="match status" value="1"/>
</dbReference>
<dbReference type="CDD" id="cd07937">
    <property type="entry name" value="DRE_TIM_PC_TC_5S"/>
    <property type="match status" value="1"/>
</dbReference>
<dbReference type="InterPro" id="IPR013785">
    <property type="entry name" value="Aldolase_TIM"/>
</dbReference>
<feature type="compositionally biased region" description="Polar residues" evidence="2">
    <location>
        <begin position="469"/>
        <end position="483"/>
    </location>
</feature>
<dbReference type="GO" id="GO:0005737">
    <property type="term" value="C:cytoplasm"/>
    <property type="evidence" value="ECO:0007669"/>
    <property type="project" value="TreeGrafter"/>
</dbReference>
<name>B2A6U5_NATTJ</name>